<name>A0ABT1TE42_9GAMM</name>
<dbReference type="Proteomes" id="UP001524499">
    <property type="component" value="Unassembled WGS sequence"/>
</dbReference>
<protein>
    <submittedName>
        <fullName evidence="2">Uncharacterized protein</fullName>
    </submittedName>
</protein>
<gene>
    <name evidence="2" type="ORF">NP590_06375</name>
</gene>
<sequence length="273" mass="29931">MIRFKETLIRQSSDVIRWLDGTGREGRQNPVLNALQIDLDENLAVKGISLSHKPGVSVIWRAQLPDSEQLQRTEQPGRAAETQMARPAETPYQLKGTVSDPAGQFNPRTFITDCGNNSYPQIALYRSVVGTRLSQNKSLQGRLRYQKQADESEARPASWALVTLRVNLAATGDSYIFNAQADIDGFFQIPVTRLSVAMLTAGFSAELSVKADKTQAGGMFPDPDQMTAMRIALAGSGVFADTLTVLAESKNQRLKLGFVADETRVSTLELKSP</sequence>
<feature type="region of interest" description="Disordered" evidence="1">
    <location>
        <begin position="68"/>
        <end position="99"/>
    </location>
</feature>
<dbReference type="EMBL" id="JANIBJ010000009">
    <property type="protein sequence ID" value="MCQ8103724.1"/>
    <property type="molecule type" value="Genomic_DNA"/>
</dbReference>
<comment type="caution">
    <text evidence="2">The sequence shown here is derived from an EMBL/GenBank/DDBJ whole genome shotgun (WGS) entry which is preliminary data.</text>
</comment>
<dbReference type="RefSeq" id="WP_256601459.1">
    <property type="nucleotide sequence ID" value="NZ_JANIBJ010000009.1"/>
</dbReference>
<organism evidence="2 3">
    <name type="scientific">Methylomonas subterranea</name>
    <dbReference type="NCBI Taxonomy" id="2952225"/>
    <lineage>
        <taxon>Bacteria</taxon>
        <taxon>Pseudomonadati</taxon>
        <taxon>Pseudomonadota</taxon>
        <taxon>Gammaproteobacteria</taxon>
        <taxon>Methylococcales</taxon>
        <taxon>Methylococcaceae</taxon>
        <taxon>Methylomonas</taxon>
    </lineage>
</organism>
<reference evidence="2 3" key="1">
    <citation type="submission" date="2022-07" db="EMBL/GenBank/DDBJ databases">
        <title>Methylomonas rivi sp. nov., Methylomonas rosea sp. nov., Methylomonas aureus sp. nov. and Methylomonas subterranea sp. nov., four novel methanotrophs isolated from a freshwater creek and the deep terrestrial subsurface.</title>
        <authorList>
            <person name="Abin C."/>
            <person name="Sankaranarayanan K."/>
            <person name="Garner C."/>
            <person name="Sindelar R."/>
            <person name="Kotary K."/>
            <person name="Garner R."/>
            <person name="Barclay S."/>
            <person name="Lawson P."/>
            <person name="Krumholz L."/>
        </authorList>
    </citation>
    <scope>NUCLEOTIDE SEQUENCE [LARGE SCALE GENOMIC DNA]</scope>
    <source>
        <strain evidence="2 3">SURF-2</strain>
    </source>
</reference>
<proteinExistence type="predicted"/>
<keyword evidence="3" id="KW-1185">Reference proteome</keyword>
<evidence type="ECO:0000313" key="2">
    <source>
        <dbReference type="EMBL" id="MCQ8103724.1"/>
    </source>
</evidence>
<evidence type="ECO:0000256" key="1">
    <source>
        <dbReference type="SAM" id="MobiDB-lite"/>
    </source>
</evidence>
<accession>A0ABT1TE42</accession>
<evidence type="ECO:0000313" key="3">
    <source>
        <dbReference type="Proteomes" id="UP001524499"/>
    </source>
</evidence>